<evidence type="ECO:0000256" key="1">
    <source>
        <dbReference type="SAM" id="Phobius"/>
    </source>
</evidence>
<dbReference type="AlphaFoldDB" id="K4KEX7"/>
<dbReference type="GO" id="GO:0005886">
    <property type="term" value="C:plasma membrane"/>
    <property type="evidence" value="ECO:0007669"/>
    <property type="project" value="TreeGrafter"/>
</dbReference>
<feature type="transmembrane region" description="Helical" evidence="1">
    <location>
        <begin position="12"/>
        <end position="29"/>
    </location>
</feature>
<dbReference type="KEGG" id="saga:M5M_01975"/>
<protein>
    <recommendedName>
        <fullName evidence="4">Invasion gene expression up-regulator SirB</fullName>
    </recommendedName>
</protein>
<keyword evidence="1" id="KW-1133">Transmembrane helix</keyword>
<evidence type="ECO:0000313" key="3">
    <source>
        <dbReference type="Proteomes" id="UP000000466"/>
    </source>
</evidence>
<name>K4KEX7_SIMAS</name>
<organism evidence="2 3">
    <name type="scientific">Simiduia agarivorans (strain DSM 21679 / JCM 13881 / BCRC 17597 / SA1)</name>
    <dbReference type="NCBI Taxonomy" id="1117647"/>
    <lineage>
        <taxon>Bacteria</taxon>
        <taxon>Pseudomonadati</taxon>
        <taxon>Pseudomonadota</taxon>
        <taxon>Gammaproteobacteria</taxon>
        <taxon>Cellvibrionales</taxon>
        <taxon>Cellvibrionaceae</taxon>
        <taxon>Simiduia</taxon>
    </lineage>
</organism>
<feature type="transmembrane region" description="Helical" evidence="1">
    <location>
        <begin position="69"/>
        <end position="92"/>
    </location>
</feature>
<proteinExistence type="predicted"/>
<dbReference type="eggNOG" id="COG3094">
    <property type="taxonomic scope" value="Bacteria"/>
</dbReference>
<sequence>MIIAIKHLHMSLAMLSIAGFLLRSYWLLNESRWFSARLTKILPHVIDTALLGSAITLLVLYHWNPLDHAWLIAKIFALLAYIGAGIYAFRLARNKREQVLAVATAVVIIGYLLGVALTKSPSLLLI</sequence>
<dbReference type="STRING" id="1117647.M5M_01975"/>
<gene>
    <name evidence="2" type="ordered locus">M5M_01975</name>
</gene>
<dbReference type="PIRSF" id="PIRSF005610">
    <property type="entry name" value="SirB"/>
    <property type="match status" value="1"/>
</dbReference>
<keyword evidence="1" id="KW-0472">Membrane</keyword>
<evidence type="ECO:0000313" key="2">
    <source>
        <dbReference type="EMBL" id="AFU97614.1"/>
    </source>
</evidence>
<dbReference type="HOGENOM" id="CLU_123860_3_0_6"/>
<keyword evidence="1" id="KW-0812">Transmembrane</keyword>
<reference evidence="2 3" key="1">
    <citation type="journal article" date="2013" name="Genome Announc.">
        <title>Complete genome sequence of Simiduia agarivorans SA1(T), a marine bacterium able to degrade a variety of polysaccharides.</title>
        <authorList>
            <person name="Lin S.Y."/>
            <person name="Shieh W.Y."/>
            <person name="Chen J.S."/>
            <person name="Tang S.L."/>
        </authorList>
    </citation>
    <scope>NUCLEOTIDE SEQUENCE [LARGE SCALE GENOMIC DNA]</scope>
    <source>
        <strain evidence="3">DSM 21679 / JCM 13881 / BCRC 17597 / SA1</strain>
    </source>
</reference>
<dbReference type="PANTHER" id="PTHR39594:SF1">
    <property type="entry name" value="PROTEIN YCHQ"/>
    <property type="match status" value="1"/>
</dbReference>
<dbReference type="InterPro" id="IPR007360">
    <property type="entry name" value="SirB"/>
</dbReference>
<keyword evidence="3" id="KW-1185">Reference proteome</keyword>
<dbReference type="EMBL" id="CP003746">
    <property type="protein sequence ID" value="AFU97614.1"/>
    <property type="molecule type" value="Genomic_DNA"/>
</dbReference>
<dbReference type="PANTHER" id="PTHR39594">
    <property type="entry name" value="PROTEIN YCHQ"/>
    <property type="match status" value="1"/>
</dbReference>
<evidence type="ECO:0008006" key="4">
    <source>
        <dbReference type="Google" id="ProtNLM"/>
    </source>
</evidence>
<dbReference type="RefSeq" id="WP_015045787.1">
    <property type="nucleotide sequence ID" value="NC_018868.3"/>
</dbReference>
<feature type="transmembrane region" description="Helical" evidence="1">
    <location>
        <begin position="99"/>
        <end position="117"/>
    </location>
</feature>
<dbReference type="Proteomes" id="UP000000466">
    <property type="component" value="Chromosome"/>
</dbReference>
<dbReference type="Pfam" id="PF04247">
    <property type="entry name" value="SirB"/>
    <property type="match status" value="1"/>
</dbReference>
<dbReference type="OrthoDB" id="5588650at2"/>
<feature type="transmembrane region" description="Helical" evidence="1">
    <location>
        <begin position="41"/>
        <end position="63"/>
    </location>
</feature>
<accession>K4KEX7</accession>